<dbReference type="EMBL" id="CP016616">
    <property type="protein sequence ID" value="ANY78440.1"/>
    <property type="molecule type" value="Genomic_DNA"/>
</dbReference>
<dbReference type="GO" id="GO:0004222">
    <property type="term" value="F:metalloendopeptidase activity"/>
    <property type="evidence" value="ECO:0007669"/>
    <property type="project" value="InterPro"/>
</dbReference>
<gene>
    <name evidence="1" type="ORF">BB934_09535</name>
</gene>
<dbReference type="InterPro" id="IPR037219">
    <property type="entry name" value="Peptidase_M41-like"/>
</dbReference>
<organism evidence="1">
    <name type="scientific">Microvirga ossetica</name>
    <dbReference type="NCBI Taxonomy" id="1882682"/>
    <lineage>
        <taxon>Bacteria</taxon>
        <taxon>Pseudomonadati</taxon>
        <taxon>Pseudomonadota</taxon>
        <taxon>Alphaproteobacteria</taxon>
        <taxon>Hyphomicrobiales</taxon>
        <taxon>Methylobacteriaceae</taxon>
        <taxon>Microvirga</taxon>
    </lineage>
</organism>
<dbReference type="Gene3D" id="1.20.58.760">
    <property type="entry name" value="Peptidase M41"/>
    <property type="match status" value="1"/>
</dbReference>
<dbReference type="KEGG" id="moc:BB934_09535"/>
<name>A0A1B2EEN8_9HYPH</name>
<evidence type="ECO:0008006" key="2">
    <source>
        <dbReference type="Google" id="ProtNLM"/>
    </source>
</evidence>
<dbReference type="GO" id="GO:0005524">
    <property type="term" value="F:ATP binding"/>
    <property type="evidence" value="ECO:0007669"/>
    <property type="project" value="InterPro"/>
</dbReference>
<proteinExistence type="predicted"/>
<sequence length="159" mass="17352">MIEPDLAPDLRARRRTAFHEAGHAVVGWALGLEVGWVRIIDDSNGKADVAIPDDLSLVDQIAVAMGGEYGAECSGVEVIHDVETLGDEIRVFNLTQRAFPEDEAFGDTLRRAGRNRAEKLIAGHVDMVGKVADELLCRSEILEGEFARLFPQLSSKEPA</sequence>
<dbReference type="GO" id="GO:0004176">
    <property type="term" value="F:ATP-dependent peptidase activity"/>
    <property type="evidence" value="ECO:0007669"/>
    <property type="project" value="InterPro"/>
</dbReference>
<protein>
    <recommendedName>
        <fullName evidence="2">Peptidase M41 domain-containing protein</fullName>
    </recommendedName>
</protein>
<dbReference type="AlphaFoldDB" id="A0A1B2EEN8"/>
<dbReference type="SUPFAM" id="SSF140990">
    <property type="entry name" value="FtsH protease domain-like"/>
    <property type="match status" value="1"/>
</dbReference>
<evidence type="ECO:0000313" key="1">
    <source>
        <dbReference type="EMBL" id="ANY78440.1"/>
    </source>
</evidence>
<reference evidence="1" key="1">
    <citation type="submission" date="2016-07" db="EMBL/GenBank/DDBJ databases">
        <title>Microvirga ossetica sp. nov. a new species of rhizobia isolated from root nodules of the legume species Vicia alpestris Steven originated from North Ossetia region in the Caucasus.</title>
        <authorList>
            <person name="Safronova V.I."/>
            <person name="Kuznetsova I.G."/>
            <person name="Sazanova A.L."/>
            <person name="Belimov A."/>
            <person name="Andronov E."/>
            <person name="Osledkin Y.S."/>
            <person name="Onishchuk O.P."/>
            <person name="Kurchak O.N."/>
            <person name="Shaposhnikov A.I."/>
            <person name="Willems A."/>
            <person name="Tikhonovich I.A."/>
        </authorList>
    </citation>
    <scope>NUCLEOTIDE SEQUENCE [LARGE SCALE GENOMIC DNA]</scope>
    <source>
        <strain evidence="1">V5/3M</strain>
    </source>
</reference>
<dbReference type="GO" id="GO:0006508">
    <property type="term" value="P:proteolysis"/>
    <property type="evidence" value="ECO:0007669"/>
    <property type="project" value="InterPro"/>
</dbReference>
<dbReference type="RefSeq" id="WP_099509433.1">
    <property type="nucleotide sequence ID" value="NZ_CP016616.1"/>
</dbReference>
<dbReference type="OrthoDB" id="9809379at2"/>
<accession>A0A1B2EEN8</accession>